<accession>A0A816X7I9</accession>
<dbReference type="InterPro" id="IPR045218">
    <property type="entry name" value="DA1-like"/>
</dbReference>
<feature type="domain" description="LIM zinc-binding" evidence="5">
    <location>
        <begin position="78"/>
        <end position="149"/>
    </location>
</feature>
<dbReference type="Pfam" id="PF12315">
    <property type="entry name" value="DA1-like"/>
    <property type="match status" value="1"/>
</dbReference>
<reference evidence="6" key="1">
    <citation type="submission" date="2021-01" db="EMBL/GenBank/DDBJ databases">
        <authorList>
            <consortium name="Genoscope - CEA"/>
            <person name="William W."/>
        </authorList>
    </citation>
    <scope>NUCLEOTIDE SEQUENCE</scope>
</reference>
<dbReference type="InterPro" id="IPR001781">
    <property type="entry name" value="Znf_LIM"/>
</dbReference>
<keyword evidence="3" id="KW-0440">LIM domain</keyword>
<dbReference type="PANTHER" id="PTHR24209:SF28">
    <property type="entry name" value="PROTEIN DA1-RELATED 4-RELATED"/>
    <property type="match status" value="1"/>
</dbReference>
<dbReference type="AlphaFoldDB" id="A0A816X7I9"/>
<dbReference type="PROSITE" id="PS00478">
    <property type="entry name" value="LIM_DOMAIN_1"/>
    <property type="match status" value="1"/>
</dbReference>
<evidence type="ECO:0000256" key="3">
    <source>
        <dbReference type="PROSITE-ProRule" id="PRU00125"/>
    </source>
</evidence>
<dbReference type="SUPFAM" id="SSF57716">
    <property type="entry name" value="Glucocorticoid receptor-like (DNA-binding domain)"/>
    <property type="match status" value="1"/>
</dbReference>
<name>A0A816X7I9_BRANA</name>
<gene>
    <name evidence="6" type="ORF">DARMORV10_A02P29270.1</name>
</gene>
<sequence length="432" mass="49662">MQACNEPFTLGVNVSSNLHKTDRAKEDSLTISELNRELEEKCKLMKLEVQPTKINREIFKEKEQLNHPKDENEDHHLSICNGCNSEIEDGLSINALGAIWHCQCLCCLHCHKPIAMDEISNSERKYHRLCYKEHCRPNCYVCRKKIPSSKKGIKYHKHPFWEDKYCPSHDDDGTAQCCSCERLQACGTEYIMLADNRRLCLECKESAVMDSYECKSLHFEIREFFKGLKMKVEKVFPLILVRKQALNKAEEEKTNGVVTRGICLSEEKMVTRVSRGRNKQLVGMAKEESQRVVREPKVIAILILYGLPRLLTGYILAHEMMHAYLRLKGYRNLNTILEEGICQVLGHMWLESHRCSTNNAASSASSSSRITPSATMSKIGDQSGFEKSLVEFCINQIETDESPVYGYGFRKVTEMMVSNHYNLKDTLKWIDM</sequence>
<evidence type="ECO:0000256" key="2">
    <source>
        <dbReference type="ARBA" id="ARBA00022833"/>
    </source>
</evidence>
<dbReference type="PANTHER" id="PTHR24209">
    <property type="entry name" value="PROTEIN DA1-RELATED 2"/>
    <property type="match status" value="1"/>
</dbReference>
<keyword evidence="1 3" id="KW-0479">Metal-binding</keyword>
<dbReference type="Gene3D" id="2.10.110.10">
    <property type="entry name" value="Cysteine Rich Protein"/>
    <property type="match status" value="1"/>
</dbReference>
<dbReference type="InterPro" id="IPR022087">
    <property type="entry name" value="DA1-like_dom"/>
</dbReference>
<organism evidence="6">
    <name type="scientific">Brassica napus</name>
    <name type="common">Rape</name>
    <dbReference type="NCBI Taxonomy" id="3708"/>
    <lineage>
        <taxon>Eukaryota</taxon>
        <taxon>Viridiplantae</taxon>
        <taxon>Streptophyta</taxon>
        <taxon>Embryophyta</taxon>
        <taxon>Tracheophyta</taxon>
        <taxon>Spermatophyta</taxon>
        <taxon>Magnoliopsida</taxon>
        <taxon>eudicotyledons</taxon>
        <taxon>Gunneridae</taxon>
        <taxon>Pentapetalae</taxon>
        <taxon>rosids</taxon>
        <taxon>malvids</taxon>
        <taxon>Brassicales</taxon>
        <taxon>Brassicaceae</taxon>
        <taxon>Brassiceae</taxon>
        <taxon>Brassica</taxon>
    </lineage>
</organism>
<dbReference type="Pfam" id="PF00412">
    <property type="entry name" value="LIM"/>
    <property type="match status" value="1"/>
</dbReference>
<proteinExistence type="predicted"/>
<protein>
    <submittedName>
        <fullName evidence="6">(rape) hypothetical protein</fullName>
    </submittedName>
</protein>
<dbReference type="Proteomes" id="UP001295469">
    <property type="component" value="Chromosome A02"/>
</dbReference>
<evidence type="ECO:0000256" key="4">
    <source>
        <dbReference type="SAM" id="MobiDB-lite"/>
    </source>
</evidence>
<dbReference type="PROSITE" id="PS50023">
    <property type="entry name" value="LIM_DOMAIN_2"/>
    <property type="match status" value="1"/>
</dbReference>
<dbReference type="GO" id="GO:0046872">
    <property type="term" value="F:metal ion binding"/>
    <property type="evidence" value="ECO:0007669"/>
    <property type="project" value="UniProtKB-KW"/>
</dbReference>
<dbReference type="EMBL" id="HG994356">
    <property type="protein sequence ID" value="CAF2142271.1"/>
    <property type="molecule type" value="Genomic_DNA"/>
</dbReference>
<evidence type="ECO:0000259" key="5">
    <source>
        <dbReference type="PROSITE" id="PS50023"/>
    </source>
</evidence>
<evidence type="ECO:0000256" key="1">
    <source>
        <dbReference type="ARBA" id="ARBA00022723"/>
    </source>
</evidence>
<evidence type="ECO:0000313" key="6">
    <source>
        <dbReference type="EMBL" id="CAF2142271.1"/>
    </source>
</evidence>
<keyword evidence="2 3" id="KW-0862">Zinc</keyword>
<feature type="compositionally biased region" description="Low complexity" evidence="4">
    <location>
        <begin position="359"/>
        <end position="377"/>
    </location>
</feature>
<feature type="region of interest" description="Disordered" evidence="4">
    <location>
        <begin position="359"/>
        <end position="378"/>
    </location>
</feature>